<gene>
    <name evidence="10" type="ORF">SAMN05216214_102254</name>
</gene>
<sequence length="1094" mass="123994">MSASPRAYPRAVLPWPMPWRLSFALIVWLISGLTSAATLQLSDEEQAFVREHPVIRIGVDAGYAPYAFFDSQQAFQGLAADVMQLISQSTGLRFEPVPNLSWPEILSAAQERKLDVITTAVVRPERTAYLNFTQIYIPTPLVIITRDERPKIRSSADFEQGTVALVKGYSSTDEVLERHPKINAQLFDTPLDGLNALAAGEVEAYVGVIGVSHHLINLHGLSNLKINAGFDMALNGQRLATRKDWPVLNGLLDRALSHIDPQQRQAIFQKWVPIKYEHLEQIPAGISAAQQTWLEQHPTVRVGVLNQQEPYESFTPPDYHRGLASAYLEKLRDSSDQLIELHGADSPDELLEALRAGKIDLISAWYDPKTPSDLLASRSYLDTPLLLITTRDDSGTYSASNLGQQPVIVRADSMADRWLKSGEITTNVIRMQNNRAALDSLLNGQQGVAVLPAAIAVPLLQQRRYSELRVAGALPKRLRLRMLMRNDWQTQQELLNQLFSRIADEEHSRIRNQWFTPPIQYGLGAETILLWAGIGGGLAITLFAIAMLWNRRLHQRIQAQHRAQQALLEGREKTLELMINEVRQREQVQDALRDQTEMLRRAQHVAAVGSGVYYPHTQQFELSDEACRILQCPANKPLSLEQLHSRLSPDDRRRFQLDWQACLNGHALNTEYPLFLDDGEHWVGLCAELDHSSRKPRIILTLNDLDEIRRQQQEYRRLHQLMTALIEGSIDCIFVKDEQGHYLIANRALCELTGLNPEQLIGRTDYELFPADLAEQYRQDDQHFMQLSEARTFEEPVQTPNGRRIFLTTKGPLLLDGEVRGVFGISREISELKKAEEHVRLLNTTLENRVAQRTAELEHANQELRSFSYSVSHDLKAPLRAIQGYSQLLLEDHTDHLNSEGLHFVQTIDSSARQMSELIDNLLDYSRTERQELQFNDIDLAALVDDVLTTYQPRIEQTQAEIVLHLHDAHLHSDARCLKQILSNLIDNALKFQQPEMPPKITISARHDLGHFTLRVQDNGIGFDMKFNTRIFDIFQRLHSQTEFAGTGIGLAIVRKAAQRLGAQVWAESRPGLGSSFFVRIPQHEPDDAALRAD</sequence>
<dbReference type="Pfam" id="PF08448">
    <property type="entry name" value="PAS_4"/>
    <property type="match status" value="1"/>
</dbReference>
<evidence type="ECO:0000256" key="4">
    <source>
        <dbReference type="ARBA" id="ARBA00022679"/>
    </source>
</evidence>
<dbReference type="FunFam" id="3.30.565.10:FF:000006">
    <property type="entry name" value="Sensor histidine kinase WalK"/>
    <property type="match status" value="1"/>
</dbReference>
<accession>A0A1H7H1H1</accession>
<organism evidence="10 11">
    <name type="scientific">Atopomonas hussainii</name>
    <dbReference type="NCBI Taxonomy" id="1429083"/>
    <lineage>
        <taxon>Bacteria</taxon>
        <taxon>Pseudomonadati</taxon>
        <taxon>Pseudomonadota</taxon>
        <taxon>Gammaproteobacteria</taxon>
        <taxon>Pseudomonadales</taxon>
        <taxon>Pseudomonadaceae</taxon>
        <taxon>Atopomonas</taxon>
    </lineage>
</organism>
<feature type="transmembrane region" description="Helical" evidence="7">
    <location>
        <begin position="528"/>
        <end position="549"/>
    </location>
</feature>
<dbReference type="PANTHER" id="PTHR42878">
    <property type="entry name" value="TWO-COMPONENT HISTIDINE KINASE"/>
    <property type="match status" value="1"/>
</dbReference>
<dbReference type="InterPro" id="IPR013656">
    <property type="entry name" value="PAS_4"/>
</dbReference>
<dbReference type="Gene3D" id="3.30.565.10">
    <property type="entry name" value="Histidine kinase-like ATPase, C-terminal domain"/>
    <property type="match status" value="1"/>
</dbReference>
<proteinExistence type="predicted"/>
<dbReference type="CDD" id="cd00082">
    <property type="entry name" value="HisKA"/>
    <property type="match status" value="1"/>
</dbReference>
<dbReference type="GO" id="GO:0005886">
    <property type="term" value="C:plasma membrane"/>
    <property type="evidence" value="ECO:0007669"/>
    <property type="project" value="UniProtKB-ARBA"/>
</dbReference>
<reference evidence="10 11" key="1">
    <citation type="submission" date="2016-10" db="EMBL/GenBank/DDBJ databases">
        <authorList>
            <person name="de Groot N.N."/>
        </authorList>
    </citation>
    <scope>NUCLEOTIDE SEQUENCE [LARGE SCALE GENOMIC DNA]</scope>
    <source>
        <strain evidence="10 11">JCM 19513</strain>
    </source>
</reference>
<dbReference type="SMART" id="SM00388">
    <property type="entry name" value="HisKA"/>
    <property type="match status" value="1"/>
</dbReference>
<keyword evidence="7" id="KW-1133">Transmembrane helix</keyword>
<evidence type="ECO:0000256" key="5">
    <source>
        <dbReference type="ARBA" id="ARBA00022777"/>
    </source>
</evidence>
<dbReference type="SMART" id="SM00091">
    <property type="entry name" value="PAS"/>
    <property type="match status" value="2"/>
</dbReference>
<evidence type="ECO:0000259" key="8">
    <source>
        <dbReference type="PROSITE" id="PS50109"/>
    </source>
</evidence>
<keyword evidence="5" id="KW-0418">Kinase</keyword>
<feature type="domain" description="Histidine kinase" evidence="8">
    <location>
        <begin position="870"/>
        <end position="1085"/>
    </location>
</feature>
<evidence type="ECO:0000256" key="7">
    <source>
        <dbReference type="SAM" id="Phobius"/>
    </source>
</evidence>
<evidence type="ECO:0000259" key="9">
    <source>
        <dbReference type="PROSITE" id="PS50112"/>
    </source>
</evidence>
<dbReference type="STRING" id="1429083.GCA_001885685_01924"/>
<dbReference type="CDD" id="cd00130">
    <property type="entry name" value="PAS"/>
    <property type="match status" value="1"/>
</dbReference>
<keyword evidence="11" id="KW-1185">Reference proteome</keyword>
<dbReference type="GO" id="GO:0007234">
    <property type="term" value="P:osmosensory signaling via phosphorelay pathway"/>
    <property type="evidence" value="ECO:0007669"/>
    <property type="project" value="TreeGrafter"/>
</dbReference>
<keyword evidence="7" id="KW-0812">Transmembrane</keyword>
<evidence type="ECO:0000256" key="6">
    <source>
        <dbReference type="ARBA" id="ARBA00023136"/>
    </source>
</evidence>
<dbReference type="InterPro" id="IPR050351">
    <property type="entry name" value="BphY/WalK/GraS-like"/>
</dbReference>
<dbReference type="Pfam" id="PF00497">
    <property type="entry name" value="SBP_bac_3"/>
    <property type="match status" value="1"/>
</dbReference>
<keyword evidence="3" id="KW-0597">Phosphoprotein</keyword>
<dbReference type="SUPFAM" id="SSF55874">
    <property type="entry name" value="ATPase domain of HSP90 chaperone/DNA topoisomerase II/histidine kinase"/>
    <property type="match status" value="1"/>
</dbReference>
<evidence type="ECO:0000313" key="11">
    <source>
        <dbReference type="Proteomes" id="UP000185766"/>
    </source>
</evidence>
<evidence type="ECO:0000256" key="2">
    <source>
        <dbReference type="ARBA" id="ARBA00012438"/>
    </source>
</evidence>
<evidence type="ECO:0000256" key="1">
    <source>
        <dbReference type="ARBA" id="ARBA00000085"/>
    </source>
</evidence>
<dbReference type="PANTHER" id="PTHR42878:SF15">
    <property type="entry name" value="BACTERIOPHYTOCHROME"/>
    <property type="match status" value="1"/>
</dbReference>
<dbReference type="InterPro" id="IPR000014">
    <property type="entry name" value="PAS"/>
</dbReference>
<dbReference type="Gene3D" id="3.40.190.10">
    <property type="entry name" value="Periplasmic binding protein-like II"/>
    <property type="match status" value="4"/>
</dbReference>
<protein>
    <recommendedName>
        <fullName evidence="2">histidine kinase</fullName>
        <ecNumber evidence="2">2.7.13.3</ecNumber>
    </recommendedName>
</protein>
<dbReference type="InterPro" id="IPR036890">
    <property type="entry name" value="HATPase_C_sf"/>
</dbReference>
<dbReference type="GO" id="GO:0000155">
    <property type="term" value="F:phosphorelay sensor kinase activity"/>
    <property type="evidence" value="ECO:0007669"/>
    <property type="project" value="InterPro"/>
</dbReference>
<dbReference type="Pfam" id="PF02518">
    <property type="entry name" value="HATPase_c"/>
    <property type="match status" value="1"/>
</dbReference>
<dbReference type="PROSITE" id="PS50109">
    <property type="entry name" value="HIS_KIN"/>
    <property type="match status" value="1"/>
</dbReference>
<evidence type="ECO:0000313" key="10">
    <source>
        <dbReference type="EMBL" id="SEK44139.1"/>
    </source>
</evidence>
<dbReference type="SMART" id="SM00387">
    <property type="entry name" value="HATPase_c"/>
    <property type="match status" value="1"/>
</dbReference>
<dbReference type="Proteomes" id="UP000185766">
    <property type="component" value="Unassembled WGS sequence"/>
</dbReference>
<dbReference type="SUPFAM" id="SSF53850">
    <property type="entry name" value="Periplasmic binding protein-like II"/>
    <property type="match status" value="2"/>
</dbReference>
<dbReference type="CDD" id="cd01007">
    <property type="entry name" value="PBP2_BvgS_HisK_like"/>
    <property type="match status" value="2"/>
</dbReference>
<dbReference type="Gene3D" id="1.10.287.130">
    <property type="match status" value="1"/>
</dbReference>
<dbReference type="EMBL" id="FOAS01000002">
    <property type="protein sequence ID" value="SEK44139.1"/>
    <property type="molecule type" value="Genomic_DNA"/>
</dbReference>
<keyword evidence="4" id="KW-0808">Transferase</keyword>
<dbReference type="EC" id="2.7.13.3" evidence="2"/>
<dbReference type="SMART" id="SM00062">
    <property type="entry name" value="PBPb"/>
    <property type="match status" value="2"/>
</dbReference>
<dbReference type="InterPro" id="IPR003594">
    <property type="entry name" value="HATPase_dom"/>
</dbReference>
<dbReference type="SUPFAM" id="SSF47384">
    <property type="entry name" value="Homodimeric domain of signal transducing histidine kinase"/>
    <property type="match status" value="1"/>
</dbReference>
<dbReference type="FunFam" id="1.10.287.130:FF:000070">
    <property type="entry name" value="Histidine kinase sensor protein"/>
    <property type="match status" value="1"/>
</dbReference>
<name>A0A1H7H1H1_9GAMM</name>
<dbReference type="Pfam" id="PF03466">
    <property type="entry name" value="LysR_substrate"/>
    <property type="match status" value="1"/>
</dbReference>
<keyword evidence="6 7" id="KW-0472">Membrane</keyword>
<dbReference type="GO" id="GO:0030295">
    <property type="term" value="F:protein kinase activator activity"/>
    <property type="evidence" value="ECO:0007669"/>
    <property type="project" value="TreeGrafter"/>
</dbReference>
<dbReference type="Gene3D" id="3.30.450.20">
    <property type="entry name" value="PAS domain"/>
    <property type="match status" value="2"/>
</dbReference>
<dbReference type="InterPro" id="IPR005467">
    <property type="entry name" value="His_kinase_dom"/>
</dbReference>
<dbReference type="NCBIfam" id="TIGR00229">
    <property type="entry name" value="sensory_box"/>
    <property type="match status" value="1"/>
</dbReference>
<evidence type="ECO:0000256" key="3">
    <source>
        <dbReference type="ARBA" id="ARBA00022553"/>
    </source>
</evidence>
<dbReference type="AlphaFoldDB" id="A0A1H7H1H1"/>
<dbReference type="PROSITE" id="PS50112">
    <property type="entry name" value="PAS"/>
    <property type="match status" value="1"/>
</dbReference>
<dbReference type="InterPro" id="IPR004358">
    <property type="entry name" value="Sig_transdc_His_kin-like_C"/>
</dbReference>
<feature type="domain" description="PAS" evidence="9">
    <location>
        <begin position="718"/>
        <end position="788"/>
    </location>
</feature>
<dbReference type="GO" id="GO:0000156">
    <property type="term" value="F:phosphorelay response regulator activity"/>
    <property type="evidence" value="ECO:0007669"/>
    <property type="project" value="TreeGrafter"/>
</dbReference>
<dbReference type="InterPro" id="IPR003661">
    <property type="entry name" value="HisK_dim/P_dom"/>
</dbReference>
<dbReference type="InterPro" id="IPR036097">
    <property type="entry name" value="HisK_dim/P_sf"/>
</dbReference>
<dbReference type="InterPro" id="IPR005119">
    <property type="entry name" value="LysR_subst-bd"/>
</dbReference>
<dbReference type="InterPro" id="IPR001638">
    <property type="entry name" value="Solute-binding_3/MltF_N"/>
</dbReference>
<dbReference type="SUPFAM" id="SSF55785">
    <property type="entry name" value="PYP-like sensor domain (PAS domain)"/>
    <property type="match status" value="2"/>
</dbReference>
<dbReference type="RefSeq" id="WP_074864882.1">
    <property type="nucleotide sequence ID" value="NZ_FOAS01000002.1"/>
</dbReference>
<dbReference type="InterPro" id="IPR035965">
    <property type="entry name" value="PAS-like_dom_sf"/>
</dbReference>
<comment type="catalytic activity">
    <reaction evidence="1">
        <text>ATP + protein L-histidine = ADP + protein N-phospho-L-histidine.</text>
        <dbReference type="EC" id="2.7.13.3"/>
    </reaction>
</comment>
<dbReference type="PRINTS" id="PR00344">
    <property type="entry name" value="BCTRLSENSOR"/>
</dbReference>
<dbReference type="Pfam" id="PF00512">
    <property type="entry name" value="HisKA"/>
    <property type="match status" value="1"/>
</dbReference>